<name>A0A813AHJ4_9DINO</name>
<dbReference type="OrthoDB" id="432700at2759"/>
<keyword evidence="2" id="KW-1185">Reference proteome</keyword>
<proteinExistence type="predicted"/>
<reference evidence="1" key="1">
    <citation type="submission" date="2021-02" db="EMBL/GenBank/DDBJ databases">
        <authorList>
            <person name="Dougan E. K."/>
            <person name="Rhodes N."/>
            <person name="Thang M."/>
            <person name="Chan C."/>
        </authorList>
    </citation>
    <scope>NUCLEOTIDE SEQUENCE</scope>
</reference>
<evidence type="ECO:0000313" key="2">
    <source>
        <dbReference type="Proteomes" id="UP000601435"/>
    </source>
</evidence>
<feature type="non-terminal residue" evidence="1">
    <location>
        <position position="1"/>
    </location>
</feature>
<sequence>QLPGLTAWVCCRRPGTCSKSRGERASRVRCGAEESNSWLPQFENPLAGSMADPGYWKQQYYLASELKQFLPPNRKTITAMQLAPEDIKYVGYLAPDKEKSPNKLTEYVILGPVSDVLKYEFKNQCEVYAVNPSFRQWQKDVDKVIPRKDVHIAVVAAGTAKRLGKKILIQGLAQVSAALTAEGRALLVCDAQDEEVLGGKMEELLEAQEWKDLEKTGDLPPDPEKTAALEVLQQGRLRPPATLLKLVVSDLPDIRSILICCSAAQAEVAGILGNQTFPNNSCSAKTTTKTRLVRLEESGFTIA</sequence>
<dbReference type="Proteomes" id="UP000601435">
    <property type="component" value="Unassembled WGS sequence"/>
</dbReference>
<gene>
    <name evidence="1" type="ORF">SNEC2469_LOCUS27605</name>
</gene>
<evidence type="ECO:0000313" key="1">
    <source>
        <dbReference type="EMBL" id="CAE7864895.1"/>
    </source>
</evidence>
<dbReference type="AlphaFoldDB" id="A0A813AHJ4"/>
<protein>
    <submittedName>
        <fullName evidence="1">Uncharacterized protein</fullName>
    </submittedName>
</protein>
<comment type="caution">
    <text evidence="1">The sequence shown here is derived from an EMBL/GenBank/DDBJ whole genome shotgun (WGS) entry which is preliminary data.</text>
</comment>
<organism evidence="1 2">
    <name type="scientific">Symbiodinium necroappetens</name>
    <dbReference type="NCBI Taxonomy" id="1628268"/>
    <lineage>
        <taxon>Eukaryota</taxon>
        <taxon>Sar</taxon>
        <taxon>Alveolata</taxon>
        <taxon>Dinophyceae</taxon>
        <taxon>Suessiales</taxon>
        <taxon>Symbiodiniaceae</taxon>
        <taxon>Symbiodinium</taxon>
    </lineage>
</organism>
<accession>A0A813AHJ4</accession>
<dbReference type="EMBL" id="CAJNJA010058441">
    <property type="protein sequence ID" value="CAE7864895.1"/>
    <property type="molecule type" value="Genomic_DNA"/>
</dbReference>